<dbReference type="Proteomes" id="UP001348397">
    <property type="component" value="Unassembled WGS sequence"/>
</dbReference>
<protein>
    <recommendedName>
        <fullName evidence="3">Carboxypeptidase regulatory-like domain-containing protein</fullName>
    </recommendedName>
</protein>
<evidence type="ECO:0008006" key="3">
    <source>
        <dbReference type="Google" id="ProtNLM"/>
    </source>
</evidence>
<proteinExistence type="predicted"/>
<dbReference type="EMBL" id="JAYLAA010000022">
    <property type="protein sequence ID" value="MEC3875395.1"/>
    <property type="molecule type" value="Genomic_DNA"/>
</dbReference>
<keyword evidence="2" id="KW-1185">Reference proteome</keyword>
<sequence>MVYKLIILSFFSVFIIGCNDKKSDLKNQIIIFVKVIDSETKQPRVKDTVTIRKGKWGIPRRYVEIGRYVTDSLGIVSFKINKENRYSFETDGPNFAFGSDEYGEGELKNNQVIVIKVIPPDKKHFKIE</sequence>
<reference evidence="1 2" key="1">
    <citation type="submission" date="2024-01" db="EMBL/GenBank/DDBJ databases">
        <title>Chryseobacterium sp. T9W2-O.</title>
        <authorList>
            <person name="Maltman C."/>
        </authorList>
    </citation>
    <scope>NUCLEOTIDE SEQUENCE [LARGE SCALE GENOMIC DNA]</scope>
    <source>
        <strain evidence="1 2">T9W2-O</strain>
    </source>
</reference>
<evidence type="ECO:0000313" key="2">
    <source>
        <dbReference type="Proteomes" id="UP001348397"/>
    </source>
</evidence>
<dbReference type="RefSeq" id="WP_326320222.1">
    <property type="nucleotide sequence ID" value="NZ_JAYLAA010000022.1"/>
</dbReference>
<organism evidence="1 2">
    <name type="scientific">Chryseobacterium salviniae</name>
    <dbReference type="NCBI Taxonomy" id="3101750"/>
    <lineage>
        <taxon>Bacteria</taxon>
        <taxon>Pseudomonadati</taxon>
        <taxon>Bacteroidota</taxon>
        <taxon>Flavobacteriia</taxon>
        <taxon>Flavobacteriales</taxon>
        <taxon>Weeksellaceae</taxon>
        <taxon>Chryseobacterium group</taxon>
        <taxon>Chryseobacterium</taxon>
    </lineage>
</organism>
<dbReference type="PROSITE" id="PS51257">
    <property type="entry name" value="PROKAR_LIPOPROTEIN"/>
    <property type="match status" value="1"/>
</dbReference>
<gene>
    <name evidence="1" type="ORF">SOP96_06685</name>
</gene>
<evidence type="ECO:0000313" key="1">
    <source>
        <dbReference type="EMBL" id="MEC3875395.1"/>
    </source>
</evidence>
<accession>A0ABU6HTH0</accession>
<comment type="caution">
    <text evidence="1">The sequence shown here is derived from an EMBL/GenBank/DDBJ whole genome shotgun (WGS) entry which is preliminary data.</text>
</comment>
<name>A0ABU6HTH0_9FLAO</name>